<accession>A0A830HC55</accession>
<protein>
    <submittedName>
        <fullName evidence="2">DNA replication complex GINS protein</fullName>
    </submittedName>
</protein>
<name>A0A830HC55_9CHLO</name>
<proteinExistence type="predicted"/>
<dbReference type="SUPFAM" id="SSF158573">
    <property type="entry name" value="GINS helical bundle-like"/>
    <property type="match status" value="1"/>
</dbReference>
<dbReference type="GO" id="GO:0000811">
    <property type="term" value="C:GINS complex"/>
    <property type="evidence" value="ECO:0007669"/>
    <property type="project" value="TreeGrafter"/>
</dbReference>
<dbReference type="InterPro" id="IPR038437">
    <property type="entry name" value="GINS_Psf3_sf"/>
</dbReference>
<sequence>MCDYYDKDAILATTEACPVNLTHGLAAVGRYVDPCASANDLPPNTRVEVPFWIVPTLAARALANVGTPRAVYGHGLSADIGADPGCVDLRARSPYFYELAMKVSGEKARQDDTQTLADDPLMKLARLAFQGRYRDLLVKALSGNCEQDKAVRTLPSLTSEERELFESAREAARVYEQWRNTEEPRLRASRTVTNVTRGTRKRSRGA</sequence>
<evidence type="ECO:0000313" key="2">
    <source>
        <dbReference type="EMBL" id="GHP02909.1"/>
    </source>
</evidence>
<dbReference type="Gene3D" id="1.20.58.2050">
    <property type="match status" value="1"/>
</dbReference>
<keyword evidence="3" id="KW-1185">Reference proteome</keyword>
<gene>
    <name evidence="2" type="ORF">PPROV_000166400</name>
</gene>
<dbReference type="EMBL" id="BNJQ01000004">
    <property type="protein sequence ID" value="GHP02909.1"/>
    <property type="molecule type" value="Genomic_DNA"/>
</dbReference>
<dbReference type="GO" id="GO:1902975">
    <property type="term" value="P:mitotic DNA replication initiation"/>
    <property type="evidence" value="ECO:0007669"/>
    <property type="project" value="TreeGrafter"/>
</dbReference>
<dbReference type="SUPFAM" id="SSF160059">
    <property type="entry name" value="PriA/YqbF domain"/>
    <property type="match status" value="1"/>
</dbReference>
<evidence type="ECO:0000313" key="3">
    <source>
        <dbReference type="Proteomes" id="UP000660262"/>
    </source>
</evidence>
<reference evidence="2" key="1">
    <citation type="submission" date="2020-10" db="EMBL/GenBank/DDBJ databases">
        <title>Unveiling of a novel bifunctional photoreceptor, Dualchrome1, isolated from a cosmopolitan green alga.</title>
        <authorList>
            <person name="Suzuki S."/>
            <person name="Kawachi M."/>
        </authorList>
    </citation>
    <scope>NUCLEOTIDE SEQUENCE</scope>
    <source>
        <strain evidence="2">NIES 2893</strain>
    </source>
</reference>
<dbReference type="AlphaFoldDB" id="A0A830HC55"/>
<evidence type="ECO:0000256" key="1">
    <source>
        <dbReference type="SAM" id="MobiDB-lite"/>
    </source>
</evidence>
<dbReference type="CDD" id="cd11713">
    <property type="entry name" value="GINS_A_psf3"/>
    <property type="match status" value="1"/>
</dbReference>
<dbReference type="InterPro" id="IPR010492">
    <property type="entry name" value="GINS_Psf3"/>
</dbReference>
<comment type="caution">
    <text evidence="2">The sequence shown here is derived from an EMBL/GenBank/DDBJ whole genome shotgun (WGS) entry which is preliminary data.</text>
</comment>
<dbReference type="OrthoDB" id="10251744at2759"/>
<dbReference type="CDD" id="cd21693">
    <property type="entry name" value="GINS_B_Psf3"/>
    <property type="match status" value="1"/>
</dbReference>
<dbReference type="InterPro" id="IPR036224">
    <property type="entry name" value="GINS_bundle-like_dom_sf"/>
</dbReference>
<feature type="region of interest" description="Disordered" evidence="1">
    <location>
        <begin position="187"/>
        <end position="206"/>
    </location>
</feature>
<dbReference type="PANTHER" id="PTHR22768:SF0">
    <property type="entry name" value="DNA REPLICATION COMPLEX GINS PROTEIN PSF3"/>
    <property type="match status" value="1"/>
</dbReference>
<organism evidence="2 3">
    <name type="scientific">Pycnococcus provasolii</name>
    <dbReference type="NCBI Taxonomy" id="41880"/>
    <lineage>
        <taxon>Eukaryota</taxon>
        <taxon>Viridiplantae</taxon>
        <taxon>Chlorophyta</taxon>
        <taxon>Pseudoscourfieldiophyceae</taxon>
        <taxon>Pseudoscourfieldiales</taxon>
        <taxon>Pycnococcaceae</taxon>
        <taxon>Pycnococcus</taxon>
    </lineage>
</organism>
<dbReference type="Proteomes" id="UP000660262">
    <property type="component" value="Unassembled WGS sequence"/>
</dbReference>
<dbReference type="PANTHER" id="PTHR22768">
    <property type="entry name" value="DNA REPLICATION COMPLEX GINS PROTEIN PSF3"/>
    <property type="match status" value="1"/>
</dbReference>